<comment type="caution">
    <text evidence="2">The sequence shown here is derived from an EMBL/GenBank/DDBJ whole genome shotgun (WGS) entry which is preliminary data.</text>
</comment>
<evidence type="ECO:0000313" key="2">
    <source>
        <dbReference type="EMBL" id="KAJ8039853.1"/>
    </source>
</evidence>
<feature type="region of interest" description="Disordered" evidence="1">
    <location>
        <begin position="664"/>
        <end position="703"/>
    </location>
</feature>
<dbReference type="Gene3D" id="3.80.10.10">
    <property type="entry name" value="Ribonuclease Inhibitor"/>
    <property type="match status" value="1"/>
</dbReference>
<keyword evidence="3" id="KW-1185">Reference proteome</keyword>
<dbReference type="PANTHER" id="PTHR46759">
    <property type="entry name" value="LEUCINE-RICH REPEAT-CONTAINING PROTEIN 72"/>
    <property type="match status" value="1"/>
</dbReference>
<dbReference type="EMBL" id="JAIZAY010000006">
    <property type="protein sequence ID" value="KAJ8039853.1"/>
    <property type="molecule type" value="Genomic_DNA"/>
</dbReference>
<name>A0A9Q1HBZ4_HOLLE</name>
<dbReference type="OrthoDB" id="5954088at2759"/>
<evidence type="ECO:0000256" key="1">
    <source>
        <dbReference type="SAM" id="MobiDB-lite"/>
    </source>
</evidence>
<dbReference type="AlphaFoldDB" id="A0A9Q1HBZ4"/>
<reference evidence="2" key="1">
    <citation type="submission" date="2021-10" db="EMBL/GenBank/DDBJ databases">
        <title>Tropical sea cucumber genome reveals ecological adaptation and Cuvierian tubules defense mechanism.</title>
        <authorList>
            <person name="Chen T."/>
        </authorList>
    </citation>
    <scope>NUCLEOTIDE SEQUENCE</scope>
    <source>
        <strain evidence="2">Nanhai2018</strain>
        <tissue evidence="2">Muscle</tissue>
    </source>
</reference>
<feature type="region of interest" description="Disordered" evidence="1">
    <location>
        <begin position="611"/>
        <end position="645"/>
    </location>
</feature>
<dbReference type="Proteomes" id="UP001152320">
    <property type="component" value="Chromosome 6"/>
</dbReference>
<dbReference type="InterPro" id="IPR032675">
    <property type="entry name" value="LRR_dom_sf"/>
</dbReference>
<proteinExistence type="predicted"/>
<feature type="compositionally biased region" description="Basic and acidic residues" evidence="1">
    <location>
        <begin position="672"/>
        <end position="701"/>
    </location>
</feature>
<evidence type="ECO:0000313" key="3">
    <source>
        <dbReference type="Proteomes" id="UP001152320"/>
    </source>
</evidence>
<dbReference type="InterPro" id="IPR042655">
    <property type="entry name" value="LRC72"/>
</dbReference>
<sequence>MKITVKSLESAAERQGVPVLELKYLDLSNHGIATIENIQEGVSVQTLLLRGNNISIIENLALCHQLWHVDISSNDVTNLYTLSRFIALGSLNLSFNNLHWNELMKIRHMHILELFLHGNIRLEKDPNYRIHVIDSIPCVWMLDGRLITAAERIQVEEFFQQSALSSHPVRKKLTREQFIPSSLKKLQVEGTYGERTVHLMMRFPTKGALNIATDKRRLQYLAYNLQEDLKVDYQFRQSKFSPLPMPDFESVLESRLEHFDQCNILLLLLVAFLDFSLPFDLLQETVTCAQLDSLCERDVRLLFALPKAYICRLSAILLSAIKIDRDDNKEIGLYEKLYLSLHCIVEELVRAGNKGKVSINHKPSYKYKDLRAILGCEAIQLFCIVPGFFQYLTSNQAVMDLVTYSTNDGAAVDKLVDLINRIHFQGGDDHRVVEEVADFLVTIVQKSTRRLLGKQMIPSKNSSYSLMMKKVHPRRPQSSSIYSSSFLAVGRPSPKLHLSVRKPGVVTPTVRHIKPPWQPDRLPKLGDKVLLGRQNLSFILALPEHDVALIQMENIPAPTGSVVNFSKNNNEHYAYLDLSQFSWDWKYSYWKPFGTKGDRLTLHDDDELAAFGNTPRTVDEEPSPRNSLEEEDDTTLHPSSRDSMEDLAEPISVLVKEKLKLKPSGSLLEQETSEKSLKDEAKEEDRSETKETRESSGHEAEMGLLYDCIKCAMDSVKENNKNVPPPTPTETKASSPTMDASPARVSDVDSTSPGPSPELLPADLADRVTKQDLPSVKGGQQNIIKVDLSPEGLSDQRGKRVSSKQRPKSSYQRPKSSISRSSAIQSRPSTASSVQNHRETVGNPIMIQMGNFWLAGGKDLNFQERLDNYQKTQHTPGWMDGAIKRPKSVGPRQQRRQILHRRAQSAGTQRESLWVGVSSSTSNQHPPSLASSEVSISPEPCSSPKPEPNYMHQSRQQNYLDYFSLERAHTPPYGAPKRPSSPLEMTIK</sequence>
<feature type="compositionally biased region" description="Basic residues" evidence="1">
    <location>
        <begin position="893"/>
        <end position="903"/>
    </location>
</feature>
<gene>
    <name evidence="2" type="ORF">HOLleu_13986</name>
</gene>
<feature type="region of interest" description="Disordered" evidence="1">
    <location>
        <begin position="873"/>
        <end position="988"/>
    </location>
</feature>
<feature type="compositionally biased region" description="Polar residues" evidence="1">
    <location>
        <begin position="729"/>
        <end position="738"/>
    </location>
</feature>
<organism evidence="2 3">
    <name type="scientific">Holothuria leucospilota</name>
    <name type="common">Black long sea cucumber</name>
    <name type="synonym">Mertensiothuria leucospilota</name>
    <dbReference type="NCBI Taxonomy" id="206669"/>
    <lineage>
        <taxon>Eukaryota</taxon>
        <taxon>Metazoa</taxon>
        <taxon>Echinodermata</taxon>
        <taxon>Eleutherozoa</taxon>
        <taxon>Echinozoa</taxon>
        <taxon>Holothuroidea</taxon>
        <taxon>Aspidochirotacea</taxon>
        <taxon>Aspidochirotida</taxon>
        <taxon>Holothuriidae</taxon>
        <taxon>Holothuria</taxon>
    </lineage>
</organism>
<protein>
    <submittedName>
        <fullName evidence="2">Protein tilB-like</fullName>
    </submittedName>
</protein>
<feature type="region of interest" description="Disordered" evidence="1">
    <location>
        <begin position="717"/>
        <end position="836"/>
    </location>
</feature>
<accession>A0A9Q1HBZ4</accession>
<feature type="compositionally biased region" description="Low complexity" evidence="1">
    <location>
        <begin position="808"/>
        <end position="829"/>
    </location>
</feature>
<dbReference type="SUPFAM" id="SSF52058">
    <property type="entry name" value="L domain-like"/>
    <property type="match status" value="1"/>
</dbReference>
<feature type="compositionally biased region" description="Polar residues" evidence="1">
    <location>
        <begin position="905"/>
        <end position="934"/>
    </location>
</feature>
<dbReference type="PANTHER" id="PTHR46759:SF2">
    <property type="match status" value="1"/>
</dbReference>